<organism evidence="7 8">
    <name type="scientific">Elaphomyces granulatus</name>
    <dbReference type="NCBI Taxonomy" id="519963"/>
    <lineage>
        <taxon>Eukaryota</taxon>
        <taxon>Fungi</taxon>
        <taxon>Dikarya</taxon>
        <taxon>Ascomycota</taxon>
        <taxon>Pezizomycotina</taxon>
        <taxon>Eurotiomycetes</taxon>
        <taxon>Eurotiomycetidae</taxon>
        <taxon>Eurotiales</taxon>
        <taxon>Elaphomycetaceae</taxon>
        <taxon>Elaphomyces</taxon>
    </lineage>
</organism>
<proteinExistence type="predicted"/>
<evidence type="ECO:0000256" key="1">
    <source>
        <dbReference type="ARBA" id="ARBA00004123"/>
    </source>
</evidence>
<dbReference type="Proteomes" id="UP000243515">
    <property type="component" value="Unassembled WGS sequence"/>
</dbReference>
<sequence>MSGFGSLSQPEEEYIITESLPDSIESPFLHPQSQTQTSEEEAILTTGVPVPSNLQTVNVASQYYVIYDENKKDIFNSWWDNTSAKQLIAADKKFHHPQWNNRLRTSTAWKQFHQAAQNPSGTPKIICKICDTVLLHPTYTSHGTQGMNRHATSTQCKQARKRNPSNDIVSAMEAASRKKLKSGFSNVPAYTTDNFHISLLRVFISLNMSFRAVENNEFRKLLCLLQPSAKDDIPGRTKMRKLLDAETQRVRKSLFKGLGETTKVNLAIDAWTSPNNLAFLGVVCYYITDDWEYKENLIGFEPLLGSHTGDHLAQVISNLLVTYKLENRLLTITTDNASNNKTMREALQKALRRLYDIRWDADRGRIPCLAHVIQLVVKKIVVSLKIECPYETIPVTFDEDEVLVNSSPGGDFGATLQKVTLLEHLHSAKRSSSESRIEAIKESDLFRMSRHAGIQHTQCAYEHFVYVNSLING</sequence>
<evidence type="ECO:0000256" key="4">
    <source>
        <dbReference type="ARBA" id="ARBA00022833"/>
    </source>
</evidence>
<dbReference type="GO" id="GO:0008270">
    <property type="term" value="F:zinc ion binding"/>
    <property type="evidence" value="ECO:0007669"/>
    <property type="project" value="UniProtKB-KW"/>
</dbReference>
<evidence type="ECO:0000313" key="8">
    <source>
        <dbReference type="Proteomes" id="UP000243515"/>
    </source>
</evidence>
<name>A0A232LZN3_9EURO</name>
<keyword evidence="8" id="KW-1185">Reference proteome</keyword>
<accession>A0A232LZN3</accession>
<dbReference type="InterPro" id="IPR012337">
    <property type="entry name" value="RNaseH-like_sf"/>
</dbReference>
<protein>
    <recommendedName>
        <fullName evidence="9">BED-type domain-containing protein</fullName>
    </recommendedName>
</protein>
<dbReference type="OrthoDB" id="2677621at2759"/>
<dbReference type="InterPro" id="IPR052035">
    <property type="entry name" value="ZnF_BED_domain_contain"/>
</dbReference>
<evidence type="ECO:0008006" key="9">
    <source>
        <dbReference type="Google" id="ProtNLM"/>
    </source>
</evidence>
<keyword evidence="5" id="KW-0539">Nucleus</keyword>
<gene>
    <name evidence="7" type="ORF">Egran_02612</name>
</gene>
<dbReference type="PANTHER" id="PTHR46481:SF10">
    <property type="entry name" value="ZINC FINGER BED DOMAIN-CONTAINING PROTEIN 39"/>
    <property type="match status" value="1"/>
</dbReference>
<comment type="subcellular location">
    <subcellularLocation>
        <location evidence="1">Nucleus</location>
    </subcellularLocation>
</comment>
<dbReference type="SUPFAM" id="SSF53098">
    <property type="entry name" value="Ribonuclease H-like"/>
    <property type="match status" value="1"/>
</dbReference>
<keyword evidence="4" id="KW-0862">Zinc</keyword>
<feature type="region of interest" description="Disordered" evidence="6">
    <location>
        <begin position="142"/>
        <end position="165"/>
    </location>
</feature>
<dbReference type="AlphaFoldDB" id="A0A232LZN3"/>
<keyword evidence="3" id="KW-0863">Zinc-finger</keyword>
<keyword evidence="2" id="KW-0479">Metal-binding</keyword>
<dbReference type="PANTHER" id="PTHR46481">
    <property type="entry name" value="ZINC FINGER BED DOMAIN-CONTAINING PROTEIN 4"/>
    <property type="match status" value="1"/>
</dbReference>
<evidence type="ECO:0000313" key="7">
    <source>
        <dbReference type="EMBL" id="OXV09625.1"/>
    </source>
</evidence>
<evidence type="ECO:0000256" key="5">
    <source>
        <dbReference type="ARBA" id="ARBA00023242"/>
    </source>
</evidence>
<comment type="caution">
    <text evidence="7">The sequence shown here is derived from an EMBL/GenBank/DDBJ whole genome shotgun (WGS) entry which is preliminary data.</text>
</comment>
<evidence type="ECO:0000256" key="2">
    <source>
        <dbReference type="ARBA" id="ARBA00022723"/>
    </source>
</evidence>
<evidence type="ECO:0000256" key="3">
    <source>
        <dbReference type="ARBA" id="ARBA00022771"/>
    </source>
</evidence>
<dbReference type="EMBL" id="NPHW01003412">
    <property type="protein sequence ID" value="OXV09625.1"/>
    <property type="molecule type" value="Genomic_DNA"/>
</dbReference>
<feature type="compositionally biased region" description="Polar residues" evidence="6">
    <location>
        <begin position="142"/>
        <end position="157"/>
    </location>
</feature>
<evidence type="ECO:0000256" key="6">
    <source>
        <dbReference type="SAM" id="MobiDB-lite"/>
    </source>
</evidence>
<dbReference type="GO" id="GO:0005634">
    <property type="term" value="C:nucleus"/>
    <property type="evidence" value="ECO:0007669"/>
    <property type="project" value="UniProtKB-SubCell"/>
</dbReference>
<reference evidence="7 8" key="1">
    <citation type="journal article" date="2015" name="Environ. Microbiol.">
        <title>Metagenome sequence of Elaphomyces granulatus from sporocarp tissue reveals Ascomycota ectomycorrhizal fingerprints of genome expansion and a Proteobacteria-rich microbiome.</title>
        <authorList>
            <person name="Quandt C.A."/>
            <person name="Kohler A."/>
            <person name="Hesse C.N."/>
            <person name="Sharpton T.J."/>
            <person name="Martin F."/>
            <person name="Spatafora J.W."/>
        </authorList>
    </citation>
    <scope>NUCLEOTIDE SEQUENCE [LARGE SCALE GENOMIC DNA]</scope>
    <source>
        <strain evidence="7 8">OSC145934</strain>
    </source>
</reference>